<dbReference type="EMBL" id="NMUL01000063">
    <property type="protein sequence ID" value="OXM60337.1"/>
    <property type="molecule type" value="Genomic_DNA"/>
</dbReference>
<reference evidence="3" key="1">
    <citation type="submission" date="2017-07" db="EMBL/GenBank/DDBJ databases">
        <title>Comparative genome mining reveals phylogenetic distribution patterns of secondary metabolites in Amycolatopsis.</title>
        <authorList>
            <person name="Adamek M."/>
            <person name="Alanjary M."/>
            <person name="Sales-Ortells H."/>
            <person name="Goodfellow M."/>
            <person name="Bull A.T."/>
            <person name="Kalinowski J."/>
            <person name="Ziemert N."/>
        </authorList>
    </citation>
    <scope>NUCLEOTIDE SEQUENCE [LARGE SCALE GENOMIC DNA]</scope>
    <source>
        <strain evidence="3">H5</strain>
    </source>
</reference>
<feature type="signal peptide" evidence="1">
    <location>
        <begin position="1"/>
        <end position="18"/>
    </location>
</feature>
<dbReference type="Proteomes" id="UP000215199">
    <property type="component" value="Unassembled WGS sequence"/>
</dbReference>
<protein>
    <recommendedName>
        <fullName evidence="4">Secreted protein</fullName>
    </recommendedName>
</protein>
<name>A0A229SMT6_9PSEU</name>
<proteinExistence type="predicted"/>
<dbReference type="OrthoDB" id="3373619at2"/>
<comment type="caution">
    <text evidence="2">The sequence shown here is derived from an EMBL/GenBank/DDBJ whole genome shotgun (WGS) entry which is preliminary data.</text>
</comment>
<keyword evidence="1" id="KW-0732">Signal</keyword>
<evidence type="ECO:0000313" key="2">
    <source>
        <dbReference type="EMBL" id="OXM60337.1"/>
    </source>
</evidence>
<evidence type="ECO:0008006" key="4">
    <source>
        <dbReference type="Google" id="ProtNLM"/>
    </source>
</evidence>
<gene>
    <name evidence="2" type="ORF">CF165_42720</name>
</gene>
<evidence type="ECO:0000313" key="3">
    <source>
        <dbReference type="Proteomes" id="UP000215199"/>
    </source>
</evidence>
<sequence length="168" mass="17389">MRTPARITTVAVAGAALAATGSASSLTATAGAAPTDDTPPPIVEDYSYPGAAQIFQDRAIKLISGDGHITLITCGSQTGLLELHAYNSADHDRDPGHYCFKVNAPTGYLRLEVPNAYQLLGDNQHTIQATIEINGQTSTVPIAKTGWTGIGEGAGTDPSTLLELRASA</sequence>
<dbReference type="AlphaFoldDB" id="A0A229SMT6"/>
<feature type="chain" id="PRO_5039004732" description="Secreted protein" evidence="1">
    <location>
        <begin position="19"/>
        <end position="168"/>
    </location>
</feature>
<accession>A0A229SMT6</accession>
<evidence type="ECO:0000256" key="1">
    <source>
        <dbReference type="SAM" id="SignalP"/>
    </source>
</evidence>
<keyword evidence="3" id="KW-1185">Reference proteome</keyword>
<organism evidence="2 3">
    <name type="scientific">Amycolatopsis vastitatis</name>
    <dbReference type="NCBI Taxonomy" id="1905142"/>
    <lineage>
        <taxon>Bacteria</taxon>
        <taxon>Bacillati</taxon>
        <taxon>Actinomycetota</taxon>
        <taxon>Actinomycetes</taxon>
        <taxon>Pseudonocardiales</taxon>
        <taxon>Pseudonocardiaceae</taxon>
        <taxon>Amycolatopsis</taxon>
    </lineage>
</organism>
<dbReference type="RefSeq" id="WP_093953290.1">
    <property type="nucleotide sequence ID" value="NZ_NMUL01000063.1"/>
</dbReference>